<gene>
    <name evidence="5" type="ORF">ACFODW_06735</name>
</gene>
<proteinExistence type="predicted"/>
<dbReference type="SUPFAM" id="SSF48498">
    <property type="entry name" value="Tetracyclin repressor-like, C-terminal domain"/>
    <property type="match status" value="1"/>
</dbReference>
<dbReference type="Pfam" id="PF00440">
    <property type="entry name" value="TetR_N"/>
    <property type="match status" value="1"/>
</dbReference>
<evidence type="ECO:0000256" key="2">
    <source>
        <dbReference type="ARBA" id="ARBA00023125"/>
    </source>
</evidence>
<comment type="caution">
    <text evidence="5">The sequence shown here is derived from an EMBL/GenBank/DDBJ whole genome shotgun (WGS) entry which is preliminary data.</text>
</comment>
<reference evidence="6" key="1">
    <citation type="journal article" date="2019" name="Int. J. Syst. Evol. Microbiol.">
        <title>The Global Catalogue of Microorganisms (GCM) 10K type strain sequencing project: providing services to taxonomists for standard genome sequencing and annotation.</title>
        <authorList>
            <consortium name="The Broad Institute Genomics Platform"/>
            <consortium name="The Broad Institute Genome Sequencing Center for Infectious Disease"/>
            <person name="Wu L."/>
            <person name="Ma J."/>
        </authorList>
    </citation>
    <scope>NUCLEOTIDE SEQUENCE [LARGE SCALE GENOMIC DNA]</scope>
    <source>
        <strain evidence="6">KCTC 13193</strain>
    </source>
</reference>
<dbReference type="PROSITE" id="PS50977">
    <property type="entry name" value="HTH_TETR_2"/>
    <property type="match status" value="1"/>
</dbReference>
<dbReference type="PRINTS" id="PR00455">
    <property type="entry name" value="HTHTETR"/>
</dbReference>
<evidence type="ECO:0000313" key="5">
    <source>
        <dbReference type="EMBL" id="MFC2948037.1"/>
    </source>
</evidence>
<evidence type="ECO:0000259" key="4">
    <source>
        <dbReference type="PROSITE" id="PS50977"/>
    </source>
</evidence>
<protein>
    <submittedName>
        <fullName evidence="5">TetR/AcrR family transcriptional regulator</fullName>
    </submittedName>
</protein>
<dbReference type="InterPro" id="IPR050624">
    <property type="entry name" value="HTH-type_Tx_Regulator"/>
</dbReference>
<dbReference type="InterPro" id="IPR001647">
    <property type="entry name" value="HTH_TetR"/>
</dbReference>
<evidence type="ECO:0000256" key="1">
    <source>
        <dbReference type="ARBA" id="ARBA00022491"/>
    </source>
</evidence>
<dbReference type="PANTHER" id="PTHR43479:SF11">
    <property type="entry name" value="ACREF_ENVCD OPERON REPRESSOR-RELATED"/>
    <property type="match status" value="1"/>
</dbReference>
<dbReference type="PANTHER" id="PTHR43479">
    <property type="entry name" value="ACREF/ENVCD OPERON REPRESSOR-RELATED"/>
    <property type="match status" value="1"/>
</dbReference>
<keyword evidence="2 3" id="KW-0238">DNA-binding</keyword>
<keyword evidence="1" id="KW-0678">Repressor</keyword>
<dbReference type="Proteomes" id="UP001595387">
    <property type="component" value="Unassembled WGS sequence"/>
</dbReference>
<feature type="domain" description="HTH tetR-type" evidence="4">
    <location>
        <begin position="9"/>
        <end position="69"/>
    </location>
</feature>
<accession>A0ABV7A4S5</accession>
<dbReference type="EMBL" id="JBHRRZ010000012">
    <property type="protein sequence ID" value="MFC2948037.1"/>
    <property type="molecule type" value="Genomic_DNA"/>
</dbReference>
<organism evidence="5 6">
    <name type="scientific">Virgibacillus sediminis</name>
    <dbReference type="NCBI Taxonomy" id="202260"/>
    <lineage>
        <taxon>Bacteria</taxon>
        <taxon>Bacillati</taxon>
        <taxon>Bacillota</taxon>
        <taxon>Bacilli</taxon>
        <taxon>Bacillales</taxon>
        <taxon>Bacillaceae</taxon>
        <taxon>Virgibacillus</taxon>
    </lineage>
</organism>
<dbReference type="RefSeq" id="WP_390304544.1">
    <property type="nucleotide sequence ID" value="NZ_JBHRRZ010000012.1"/>
</dbReference>
<name>A0ABV7A4S5_9BACI</name>
<evidence type="ECO:0000313" key="6">
    <source>
        <dbReference type="Proteomes" id="UP001595387"/>
    </source>
</evidence>
<sequence>MSLRAQKTAKKKEEILKSAVTIIAEKGYHATTMEDIAAKLLMTKGSVYYYFKDKQDLLYQSYKMLLERSIENMKAIKMEVPATEEKLRRIMAAHIDYLITERFGFEAGMKPEQFFEGEQLDTILELRSLYAEGLDEIILEGIDSGYFDNVDIKIARNIILGAMNWVIQWYKSEGEKDQKEIADSISEYLMRILKKPEN</sequence>
<dbReference type="InterPro" id="IPR036271">
    <property type="entry name" value="Tet_transcr_reg_TetR-rel_C_sf"/>
</dbReference>
<dbReference type="Gene3D" id="1.10.357.10">
    <property type="entry name" value="Tetracycline Repressor, domain 2"/>
    <property type="match status" value="1"/>
</dbReference>
<dbReference type="SUPFAM" id="SSF46689">
    <property type="entry name" value="Homeodomain-like"/>
    <property type="match status" value="1"/>
</dbReference>
<evidence type="ECO:0000256" key="3">
    <source>
        <dbReference type="PROSITE-ProRule" id="PRU00335"/>
    </source>
</evidence>
<dbReference type="Pfam" id="PF17932">
    <property type="entry name" value="TetR_C_24"/>
    <property type="match status" value="1"/>
</dbReference>
<keyword evidence="6" id="KW-1185">Reference proteome</keyword>
<feature type="DNA-binding region" description="H-T-H motif" evidence="3">
    <location>
        <begin position="32"/>
        <end position="51"/>
    </location>
</feature>
<dbReference type="InterPro" id="IPR009057">
    <property type="entry name" value="Homeodomain-like_sf"/>
</dbReference>
<dbReference type="InterPro" id="IPR041490">
    <property type="entry name" value="KstR2_TetR_C"/>
</dbReference>